<evidence type="ECO:0000256" key="5">
    <source>
        <dbReference type="ARBA" id="ARBA00023136"/>
    </source>
</evidence>
<evidence type="ECO:0000256" key="1">
    <source>
        <dbReference type="ARBA" id="ARBA00004141"/>
    </source>
</evidence>
<feature type="transmembrane region" description="Helical" evidence="7">
    <location>
        <begin position="53"/>
        <end position="74"/>
    </location>
</feature>
<feature type="transmembrane region" description="Helical" evidence="7">
    <location>
        <begin position="139"/>
        <end position="158"/>
    </location>
</feature>
<evidence type="ECO:0000313" key="9">
    <source>
        <dbReference type="EMBL" id="TKR61209.1"/>
    </source>
</evidence>
<comment type="similarity">
    <text evidence="7">Belongs to the DHHC palmitoyltransferase family.</text>
</comment>
<feature type="transmembrane region" description="Helical" evidence="7">
    <location>
        <begin position="179"/>
        <end position="204"/>
    </location>
</feature>
<comment type="caution">
    <text evidence="9">The sequence shown here is derived from an EMBL/GenBank/DDBJ whole genome shotgun (WGS) entry which is preliminary data.</text>
</comment>
<sequence length="236" mass="27222">MKHPWCAFVTSILSKVCLGYGLKAYFVAIVAFYFIFVYFFVIPFELLHKPAWLVYLLGTLGLYLFVNVLFYFFAASLTPPGSPPPQSTGNRLCSLCRCDKIHGTHHCSMCDVCVLKMDHHCAWMYQCIGARNHRYFVQFLGYISFSMILLLTAGWRTFYVNYYATPEFFCAVLPSSQPIYTWICPYQITVYTIFTFMLSVILFVLLGGFFIFQCLLVSIGTTYLEYLVLKLIALTF</sequence>
<comment type="catalytic activity">
    <reaction evidence="7">
        <text>L-cysteinyl-[protein] + hexadecanoyl-CoA = S-hexadecanoyl-L-cysteinyl-[protein] + CoA</text>
        <dbReference type="Rhea" id="RHEA:36683"/>
        <dbReference type="Rhea" id="RHEA-COMP:10131"/>
        <dbReference type="Rhea" id="RHEA-COMP:11032"/>
        <dbReference type="ChEBI" id="CHEBI:29950"/>
        <dbReference type="ChEBI" id="CHEBI:57287"/>
        <dbReference type="ChEBI" id="CHEBI:57379"/>
        <dbReference type="ChEBI" id="CHEBI:74151"/>
        <dbReference type="EC" id="2.3.1.225"/>
    </reaction>
</comment>
<evidence type="ECO:0000259" key="8">
    <source>
        <dbReference type="Pfam" id="PF01529"/>
    </source>
</evidence>
<feature type="domain" description="Palmitoyltransferase DHHC" evidence="8">
    <location>
        <begin position="88"/>
        <end position="227"/>
    </location>
</feature>
<dbReference type="GO" id="GO:0019706">
    <property type="term" value="F:protein-cysteine S-palmitoyltransferase activity"/>
    <property type="evidence" value="ECO:0007669"/>
    <property type="project" value="UniProtKB-EC"/>
</dbReference>
<dbReference type="InterPro" id="IPR001594">
    <property type="entry name" value="Palmitoyltrfase_DHHC"/>
</dbReference>
<proteinExistence type="inferred from homology"/>
<dbReference type="EMBL" id="AZBU02000011">
    <property type="protein sequence ID" value="TKR61209.1"/>
    <property type="molecule type" value="Genomic_DNA"/>
</dbReference>
<organism evidence="9 10">
    <name type="scientific">Steinernema carpocapsae</name>
    <name type="common">Entomopathogenic nematode</name>
    <dbReference type="NCBI Taxonomy" id="34508"/>
    <lineage>
        <taxon>Eukaryota</taxon>
        <taxon>Metazoa</taxon>
        <taxon>Ecdysozoa</taxon>
        <taxon>Nematoda</taxon>
        <taxon>Chromadorea</taxon>
        <taxon>Rhabditida</taxon>
        <taxon>Tylenchina</taxon>
        <taxon>Panagrolaimomorpha</taxon>
        <taxon>Strongyloidoidea</taxon>
        <taxon>Steinernematidae</taxon>
        <taxon>Steinernema</taxon>
    </lineage>
</organism>
<dbReference type="PROSITE" id="PS50216">
    <property type="entry name" value="DHHC"/>
    <property type="match status" value="1"/>
</dbReference>
<dbReference type="AlphaFoldDB" id="A0A4U5LY89"/>
<gene>
    <name evidence="9" type="ORF">L596_028352</name>
</gene>
<reference evidence="9 10" key="1">
    <citation type="journal article" date="2015" name="Genome Biol.">
        <title>Comparative genomics of Steinernema reveals deeply conserved gene regulatory networks.</title>
        <authorList>
            <person name="Dillman A.R."/>
            <person name="Macchietto M."/>
            <person name="Porter C.F."/>
            <person name="Rogers A."/>
            <person name="Williams B."/>
            <person name="Antoshechkin I."/>
            <person name="Lee M.M."/>
            <person name="Goodwin Z."/>
            <person name="Lu X."/>
            <person name="Lewis E.E."/>
            <person name="Goodrich-Blair H."/>
            <person name="Stock S.P."/>
            <person name="Adams B.J."/>
            <person name="Sternberg P.W."/>
            <person name="Mortazavi A."/>
        </authorList>
    </citation>
    <scope>NUCLEOTIDE SEQUENCE [LARGE SCALE GENOMIC DNA]</scope>
    <source>
        <strain evidence="9 10">ALL</strain>
    </source>
</reference>
<name>A0A4U5LY89_STECR</name>
<feature type="transmembrane region" description="Helical" evidence="7">
    <location>
        <begin position="210"/>
        <end position="229"/>
    </location>
</feature>
<keyword evidence="4 7" id="KW-1133">Transmembrane helix</keyword>
<dbReference type="InterPro" id="IPR039859">
    <property type="entry name" value="PFA4/ZDH16/20/ERF2-like"/>
</dbReference>
<feature type="transmembrane region" description="Helical" evidence="7">
    <location>
        <begin position="20"/>
        <end position="41"/>
    </location>
</feature>
<comment type="subcellular location">
    <subcellularLocation>
        <location evidence="1">Membrane</location>
        <topology evidence="1">Multi-pass membrane protein</topology>
    </subcellularLocation>
</comment>
<evidence type="ECO:0000256" key="3">
    <source>
        <dbReference type="ARBA" id="ARBA00022692"/>
    </source>
</evidence>
<protein>
    <recommendedName>
        <fullName evidence="7">Palmitoyltransferase</fullName>
        <ecNumber evidence="7">2.3.1.225</ecNumber>
    </recommendedName>
</protein>
<keyword evidence="2 7" id="KW-0808">Transferase</keyword>
<dbReference type="Proteomes" id="UP000298663">
    <property type="component" value="Unassembled WGS sequence"/>
</dbReference>
<dbReference type="GO" id="GO:0016020">
    <property type="term" value="C:membrane"/>
    <property type="evidence" value="ECO:0007669"/>
    <property type="project" value="UniProtKB-SubCell"/>
</dbReference>
<accession>A0A4U5LY89</accession>
<keyword evidence="5 7" id="KW-0472">Membrane</keyword>
<evidence type="ECO:0000256" key="4">
    <source>
        <dbReference type="ARBA" id="ARBA00022989"/>
    </source>
</evidence>
<reference evidence="9 10" key="2">
    <citation type="journal article" date="2019" name="G3 (Bethesda)">
        <title>Hybrid Assembly of the Genome of the Entomopathogenic Nematode Steinernema carpocapsae Identifies the X-Chromosome.</title>
        <authorList>
            <person name="Serra L."/>
            <person name="Macchietto M."/>
            <person name="Macias-Munoz A."/>
            <person name="McGill C.J."/>
            <person name="Rodriguez I.M."/>
            <person name="Rodriguez B."/>
            <person name="Murad R."/>
            <person name="Mortazavi A."/>
        </authorList>
    </citation>
    <scope>NUCLEOTIDE SEQUENCE [LARGE SCALE GENOMIC DNA]</scope>
    <source>
        <strain evidence="9 10">ALL</strain>
    </source>
</reference>
<keyword evidence="10" id="KW-1185">Reference proteome</keyword>
<dbReference type="PANTHER" id="PTHR12246">
    <property type="entry name" value="PALMITOYLTRANSFERASE ZDHHC16"/>
    <property type="match status" value="1"/>
</dbReference>
<dbReference type="Pfam" id="PF01529">
    <property type="entry name" value="DHHC"/>
    <property type="match status" value="1"/>
</dbReference>
<dbReference type="OrthoDB" id="331948at2759"/>
<evidence type="ECO:0000256" key="2">
    <source>
        <dbReference type="ARBA" id="ARBA00022679"/>
    </source>
</evidence>
<comment type="domain">
    <text evidence="7">The DHHC domain is required for palmitoyltransferase activity.</text>
</comment>
<dbReference type="EC" id="2.3.1.225" evidence="7"/>
<evidence type="ECO:0000256" key="6">
    <source>
        <dbReference type="ARBA" id="ARBA00023315"/>
    </source>
</evidence>
<keyword evidence="3 7" id="KW-0812">Transmembrane</keyword>
<evidence type="ECO:0000256" key="7">
    <source>
        <dbReference type="RuleBase" id="RU079119"/>
    </source>
</evidence>
<keyword evidence="6 7" id="KW-0012">Acyltransferase</keyword>
<evidence type="ECO:0000313" key="10">
    <source>
        <dbReference type="Proteomes" id="UP000298663"/>
    </source>
</evidence>